<comment type="caution">
    <text evidence="2">The sequence shown here is derived from an EMBL/GenBank/DDBJ whole genome shotgun (WGS) entry which is preliminary data.</text>
</comment>
<evidence type="ECO:0000313" key="3">
    <source>
        <dbReference type="Proteomes" id="UP000256488"/>
    </source>
</evidence>
<dbReference type="AlphaFoldDB" id="A0A3E0WHI7"/>
<proteinExistence type="predicted"/>
<feature type="transmembrane region" description="Helical" evidence="1">
    <location>
        <begin position="72"/>
        <end position="94"/>
    </location>
</feature>
<evidence type="ECO:0000256" key="1">
    <source>
        <dbReference type="SAM" id="Phobius"/>
    </source>
</evidence>
<dbReference type="EMBL" id="NFZX01000092">
    <property type="protein sequence ID" value="RFA31909.1"/>
    <property type="molecule type" value="Genomic_DNA"/>
</dbReference>
<reference evidence="2 3" key="1">
    <citation type="submission" date="2017-05" db="EMBL/GenBank/DDBJ databases">
        <title>Virgibacillus sp. AK90 isolated from a saltern of Kakinada, India.</title>
        <authorList>
            <person name="Gupta V."/>
            <person name="Sidhu C."/>
            <person name="Korpole S."/>
            <person name="Pinnaka A.K."/>
        </authorList>
    </citation>
    <scope>NUCLEOTIDE SEQUENCE [LARGE SCALE GENOMIC DNA]</scope>
    <source>
        <strain evidence="2 3">AK90</strain>
    </source>
</reference>
<protein>
    <submittedName>
        <fullName evidence="2">Uncharacterized protein</fullName>
    </submittedName>
</protein>
<sequence>MTNKDMKYLRLLFIFVLCAVIMYWSLNGFSIATGLIHDLLIGVSFFILLVANCFAGILAFNKKHKEVANRITLFSMGTFIMLCLTLIIFPTIIFEVI</sequence>
<accession>A0A3E0WHI7</accession>
<dbReference type="Proteomes" id="UP000256488">
    <property type="component" value="Unassembled WGS sequence"/>
</dbReference>
<keyword evidence="1" id="KW-0472">Membrane</keyword>
<evidence type="ECO:0000313" key="2">
    <source>
        <dbReference type="EMBL" id="RFA31909.1"/>
    </source>
</evidence>
<feature type="transmembrane region" description="Helical" evidence="1">
    <location>
        <begin position="39"/>
        <end position="60"/>
    </location>
</feature>
<keyword evidence="1" id="KW-1133">Transmembrane helix</keyword>
<gene>
    <name evidence="2" type="ORF">CAI16_19545</name>
</gene>
<feature type="transmembrane region" description="Helical" evidence="1">
    <location>
        <begin position="12"/>
        <end position="33"/>
    </location>
</feature>
<dbReference type="RefSeq" id="WP_116279732.1">
    <property type="nucleotide sequence ID" value="NZ_NFZX01000092.1"/>
</dbReference>
<name>A0A3E0WHI7_9BACI</name>
<organism evidence="2 3">
    <name type="scientific">Virgibacillus dokdonensis</name>
    <dbReference type="NCBI Taxonomy" id="302167"/>
    <lineage>
        <taxon>Bacteria</taxon>
        <taxon>Bacillati</taxon>
        <taxon>Bacillota</taxon>
        <taxon>Bacilli</taxon>
        <taxon>Bacillales</taxon>
        <taxon>Bacillaceae</taxon>
        <taxon>Virgibacillus</taxon>
    </lineage>
</organism>
<keyword evidence="1" id="KW-0812">Transmembrane</keyword>